<dbReference type="PANTHER" id="PTHR22993">
    <property type="entry name" value="FORMAMIDOPYRIMIDINE-DNA GLYCOSYLASE"/>
    <property type="match status" value="1"/>
</dbReference>
<evidence type="ECO:0000313" key="18">
    <source>
        <dbReference type="EMBL" id="SUZ90435.1"/>
    </source>
</evidence>
<keyword evidence="9" id="KW-0862">Zinc</keyword>
<comment type="cofactor">
    <cofactor evidence="2">
        <name>Zn(2+)</name>
        <dbReference type="ChEBI" id="CHEBI:29105"/>
    </cofactor>
</comment>
<keyword evidence="13" id="KW-0511">Multifunctional enzyme</keyword>
<keyword evidence="7" id="KW-0863">Zinc-finger</keyword>
<keyword evidence="14" id="KW-0326">Glycosidase</keyword>
<evidence type="ECO:0000256" key="5">
    <source>
        <dbReference type="ARBA" id="ARBA00022723"/>
    </source>
</evidence>
<evidence type="ECO:0000256" key="13">
    <source>
        <dbReference type="ARBA" id="ARBA00023268"/>
    </source>
</evidence>
<dbReference type="InterPro" id="IPR020629">
    <property type="entry name" value="FPG_Glyclase"/>
</dbReference>
<evidence type="ECO:0000259" key="16">
    <source>
        <dbReference type="PROSITE" id="PS51066"/>
    </source>
</evidence>
<dbReference type="SUPFAM" id="SSF81624">
    <property type="entry name" value="N-terminal domain of MutM-like DNA repair proteins"/>
    <property type="match status" value="1"/>
</dbReference>
<dbReference type="NCBIfam" id="TIGR00577">
    <property type="entry name" value="fpg"/>
    <property type="match status" value="1"/>
</dbReference>
<dbReference type="HAMAP" id="MF_00103">
    <property type="entry name" value="Fapy_DNA_glycosyl"/>
    <property type="match status" value="1"/>
</dbReference>
<comment type="similarity">
    <text evidence="3">Belongs to the FPG family.</text>
</comment>
<evidence type="ECO:0000256" key="8">
    <source>
        <dbReference type="ARBA" id="ARBA00022801"/>
    </source>
</evidence>
<dbReference type="PROSITE" id="PS01242">
    <property type="entry name" value="ZF_FPG_1"/>
    <property type="match status" value="1"/>
</dbReference>
<protein>
    <recommendedName>
        <fullName evidence="19">Formamidopyrimidine-DNA glycosylase catalytic domain-containing protein</fullName>
    </recommendedName>
</protein>
<name>A0A381RF62_9ZZZZ</name>
<dbReference type="InterPro" id="IPR010979">
    <property type="entry name" value="Ribosomal_uS13-like_H2TH"/>
</dbReference>
<dbReference type="Pfam" id="PF06827">
    <property type="entry name" value="zf-FPG_IleRS"/>
    <property type="match status" value="1"/>
</dbReference>
<dbReference type="Pfam" id="PF06831">
    <property type="entry name" value="H2TH"/>
    <property type="match status" value="1"/>
</dbReference>
<evidence type="ECO:0008006" key="19">
    <source>
        <dbReference type="Google" id="ProtNLM"/>
    </source>
</evidence>
<dbReference type="AlphaFoldDB" id="A0A381RF62"/>
<keyword evidence="11" id="KW-0234">DNA repair</keyword>
<dbReference type="CDD" id="cd08966">
    <property type="entry name" value="EcFpg-like_N"/>
    <property type="match status" value="1"/>
</dbReference>
<evidence type="ECO:0000256" key="6">
    <source>
        <dbReference type="ARBA" id="ARBA00022763"/>
    </source>
</evidence>
<evidence type="ECO:0000256" key="9">
    <source>
        <dbReference type="ARBA" id="ARBA00022833"/>
    </source>
</evidence>
<dbReference type="PROSITE" id="PS51066">
    <property type="entry name" value="ZF_FPG_2"/>
    <property type="match status" value="1"/>
</dbReference>
<dbReference type="SUPFAM" id="SSF46946">
    <property type="entry name" value="S13-like H2TH domain"/>
    <property type="match status" value="1"/>
</dbReference>
<dbReference type="InterPro" id="IPR015887">
    <property type="entry name" value="DNA_glyclase_Znf_dom_DNA_BS"/>
</dbReference>
<comment type="catalytic activity">
    <reaction evidence="15">
        <text>2'-deoxyribonucleotide-(2'-deoxyribose 5'-phosphate)-2'-deoxyribonucleotide-DNA = a 3'-end 2'-deoxyribonucleotide-(2,3-dehydro-2,3-deoxyribose 5'-phosphate)-DNA + a 5'-end 5'-phospho-2'-deoxyribonucleoside-DNA + H(+)</text>
        <dbReference type="Rhea" id="RHEA:66592"/>
        <dbReference type="Rhea" id="RHEA-COMP:13180"/>
        <dbReference type="Rhea" id="RHEA-COMP:16897"/>
        <dbReference type="Rhea" id="RHEA-COMP:17067"/>
        <dbReference type="ChEBI" id="CHEBI:15378"/>
        <dbReference type="ChEBI" id="CHEBI:136412"/>
        <dbReference type="ChEBI" id="CHEBI:157695"/>
        <dbReference type="ChEBI" id="CHEBI:167181"/>
        <dbReference type="EC" id="4.2.99.18"/>
    </reaction>
</comment>
<sequence length="271" mass="30582">MPELPEVETTRRAIKPLLEHSIVQAVKVRQRKLRWPVTQGLARQIRGEEILKVARRAKYLLLIFRHGTLMIHLGMSGRLRVLPVSVPPEKHDHVDLIFTNRRVLRFHDPRRFGSVLWVRGDPLCSPQLAHLGPEPFDEAFCGRMLFTAAHGRRVAVKNFIMDGRIVVGVGNIYANESLFRSGILPGRSAGRVALHRYQGLVAAIQEVLTEAIEAGGTTLRDYAQVTGEPGYFEQALQVYERAGEPCVNCNSVIRRKVIGQRASYYCANCQR</sequence>
<evidence type="ECO:0000256" key="12">
    <source>
        <dbReference type="ARBA" id="ARBA00023239"/>
    </source>
</evidence>
<keyword evidence="8" id="KW-0378">Hydrolase</keyword>
<evidence type="ECO:0000256" key="11">
    <source>
        <dbReference type="ARBA" id="ARBA00023204"/>
    </source>
</evidence>
<evidence type="ECO:0000256" key="2">
    <source>
        <dbReference type="ARBA" id="ARBA00001947"/>
    </source>
</evidence>
<dbReference type="Gene3D" id="3.20.190.10">
    <property type="entry name" value="MutM-like, N-terminal"/>
    <property type="match status" value="1"/>
</dbReference>
<feature type="domain" description="FPG-type" evidence="16">
    <location>
        <begin position="237"/>
        <end position="271"/>
    </location>
</feature>
<reference evidence="18" key="1">
    <citation type="submission" date="2018-05" db="EMBL/GenBank/DDBJ databases">
        <authorList>
            <person name="Lanie J.A."/>
            <person name="Ng W.-L."/>
            <person name="Kazmierczak K.M."/>
            <person name="Andrzejewski T.M."/>
            <person name="Davidsen T.M."/>
            <person name="Wayne K.J."/>
            <person name="Tettelin H."/>
            <person name="Glass J.I."/>
            <person name="Rusch D."/>
            <person name="Podicherti R."/>
            <person name="Tsui H.-C.T."/>
            <person name="Winkler M.E."/>
        </authorList>
    </citation>
    <scope>NUCLEOTIDE SEQUENCE</scope>
</reference>
<evidence type="ECO:0000256" key="15">
    <source>
        <dbReference type="ARBA" id="ARBA00044632"/>
    </source>
</evidence>
<comment type="subunit">
    <text evidence="4">Monomer.</text>
</comment>
<keyword evidence="12" id="KW-0456">Lyase</keyword>
<dbReference type="FunFam" id="3.20.190.10:FF:000001">
    <property type="entry name" value="Formamidopyrimidine-DNA glycosylase"/>
    <property type="match status" value="1"/>
</dbReference>
<gene>
    <name evidence="18" type="ORF">METZ01_LOCUS43289</name>
</gene>
<dbReference type="GO" id="GO:0008270">
    <property type="term" value="F:zinc ion binding"/>
    <property type="evidence" value="ECO:0007669"/>
    <property type="project" value="UniProtKB-KW"/>
</dbReference>
<dbReference type="NCBIfam" id="NF002211">
    <property type="entry name" value="PRK01103.1"/>
    <property type="match status" value="1"/>
</dbReference>
<comment type="catalytic activity">
    <reaction evidence="1">
        <text>Hydrolysis of DNA containing ring-opened 7-methylguanine residues, releasing 2,6-diamino-4-hydroxy-5-(N-methyl)formamidopyrimidine.</text>
        <dbReference type="EC" id="3.2.2.23"/>
    </reaction>
</comment>
<dbReference type="GO" id="GO:0003684">
    <property type="term" value="F:damaged DNA binding"/>
    <property type="evidence" value="ECO:0007669"/>
    <property type="project" value="InterPro"/>
</dbReference>
<dbReference type="SUPFAM" id="SSF57716">
    <property type="entry name" value="Glucocorticoid receptor-like (DNA-binding domain)"/>
    <property type="match status" value="1"/>
</dbReference>
<keyword evidence="5" id="KW-0479">Metal-binding</keyword>
<dbReference type="InterPro" id="IPR010663">
    <property type="entry name" value="Znf_FPG/IleRS"/>
</dbReference>
<dbReference type="GO" id="GO:0006284">
    <property type="term" value="P:base-excision repair"/>
    <property type="evidence" value="ECO:0007669"/>
    <property type="project" value="InterPro"/>
</dbReference>
<dbReference type="Pfam" id="PF01149">
    <property type="entry name" value="Fapy_DNA_glyco"/>
    <property type="match status" value="1"/>
</dbReference>
<dbReference type="InterPro" id="IPR035937">
    <property type="entry name" value="FPG_N"/>
</dbReference>
<dbReference type="SMART" id="SM00898">
    <property type="entry name" value="Fapy_DNA_glyco"/>
    <property type="match status" value="1"/>
</dbReference>
<evidence type="ECO:0000256" key="14">
    <source>
        <dbReference type="ARBA" id="ARBA00023295"/>
    </source>
</evidence>
<keyword evidence="10" id="KW-0238">DNA-binding</keyword>
<dbReference type="EMBL" id="UINC01001894">
    <property type="protein sequence ID" value="SUZ90435.1"/>
    <property type="molecule type" value="Genomic_DNA"/>
</dbReference>
<dbReference type="GO" id="GO:0034039">
    <property type="term" value="F:8-oxo-7,8-dihydroguanine DNA N-glycosylase activity"/>
    <property type="evidence" value="ECO:0007669"/>
    <property type="project" value="TreeGrafter"/>
</dbReference>
<evidence type="ECO:0000256" key="3">
    <source>
        <dbReference type="ARBA" id="ARBA00009409"/>
    </source>
</evidence>
<dbReference type="InterPro" id="IPR012319">
    <property type="entry name" value="FPG_cat"/>
</dbReference>
<dbReference type="InterPro" id="IPR000214">
    <property type="entry name" value="Znf_DNA_glyclase/AP_lyase"/>
</dbReference>
<evidence type="ECO:0000256" key="1">
    <source>
        <dbReference type="ARBA" id="ARBA00001668"/>
    </source>
</evidence>
<proteinExistence type="inferred from homology"/>
<dbReference type="PROSITE" id="PS51068">
    <property type="entry name" value="FPG_CAT"/>
    <property type="match status" value="1"/>
</dbReference>
<dbReference type="Gene3D" id="1.10.8.50">
    <property type="match status" value="1"/>
</dbReference>
<keyword evidence="6" id="KW-0227">DNA damage</keyword>
<accession>A0A381RF62</accession>
<dbReference type="PANTHER" id="PTHR22993:SF9">
    <property type="entry name" value="FORMAMIDOPYRIMIDINE-DNA GLYCOSYLASE"/>
    <property type="match status" value="1"/>
</dbReference>
<evidence type="ECO:0000259" key="17">
    <source>
        <dbReference type="PROSITE" id="PS51068"/>
    </source>
</evidence>
<dbReference type="InterPro" id="IPR015886">
    <property type="entry name" value="H2TH_FPG"/>
</dbReference>
<evidence type="ECO:0000256" key="10">
    <source>
        <dbReference type="ARBA" id="ARBA00023125"/>
    </source>
</evidence>
<evidence type="ECO:0000256" key="4">
    <source>
        <dbReference type="ARBA" id="ARBA00011245"/>
    </source>
</evidence>
<evidence type="ECO:0000256" key="7">
    <source>
        <dbReference type="ARBA" id="ARBA00022771"/>
    </source>
</evidence>
<dbReference type="FunFam" id="1.10.8.50:FF:000003">
    <property type="entry name" value="Formamidopyrimidine-DNA glycosylase"/>
    <property type="match status" value="1"/>
</dbReference>
<feature type="domain" description="Formamidopyrimidine-DNA glycosylase catalytic" evidence="17">
    <location>
        <begin position="2"/>
        <end position="113"/>
    </location>
</feature>
<dbReference type="SMART" id="SM01232">
    <property type="entry name" value="H2TH"/>
    <property type="match status" value="1"/>
</dbReference>
<organism evidence="18">
    <name type="scientific">marine metagenome</name>
    <dbReference type="NCBI Taxonomy" id="408172"/>
    <lineage>
        <taxon>unclassified sequences</taxon>
        <taxon>metagenomes</taxon>
        <taxon>ecological metagenomes</taxon>
    </lineage>
</organism>
<dbReference type="GO" id="GO:0140078">
    <property type="term" value="F:class I DNA-(apurinic or apyrimidinic site) endonuclease activity"/>
    <property type="evidence" value="ECO:0007669"/>
    <property type="project" value="UniProtKB-EC"/>
</dbReference>